<dbReference type="GO" id="GO:0016887">
    <property type="term" value="F:ATP hydrolysis activity"/>
    <property type="evidence" value="ECO:0007669"/>
    <property type="project" value="InterPro"/>
</dbReference>
<dbReference type="PANTHER" id="PTHR43394">
    <property type="entry name" value="ATP-DEPENDENT PERMEASE MDL1, MITOCHONDRIAL"/>
    <property type="match status" value="1"/>
</dbReference>
<dbReference type="PROSITE" id="PS50929">
    <property type="entry name" value="ABC_TM1F"/>
    <property type="match status" value="2"/>
</dbReference>
<feature type="transmembrane region" description="Helical" evidence="8">
    <location>
        <begin position="873"/>
        <end position="894"/>
    </location>
</feature>
<evidence type="ECO:0000313" key="11">
    <source>
        <dbReference type="EMBL" id="CCH59824.1"/>
    </source>
</evidence>
<evidence type="ECO:0000256" key="7">
    <source>
        <dbReference type="ARBA" id="ARBA00023136"/>
    </source>
</evidence>
<dbReference type="GO" id="GO:0005886">
    <property type="term" value="C:plasma membrane"/>
    <property type="evidence" value="ECO:0007669"/>
    <property type="project" value="EnsemblFungi"/>
</dbReference>
<keyword evidence="2" id="KW-0813">Transport</keyword>
<feature type="transmembrane region" description="Helical" evidence="8">
    <location>
        <begin position="32"/>
        <end position="58"/>
    </location>
</feature>
<dbReference type="SUPFAM" id="SSF90123">
    <property type="entry name" value="ABC transporter transmembrane region"/>
    <property type="match status" value="2"/>
</dbReference>
<feature type="transmembrane region" description="Helical" evidence="8">
    <location>
        <begin position="768"/>
        <end position="801"/>
    </location>
</feature>
<dbReference type="RefSeq" id="XP_004179343.1">
    <property type="nucleotide sequence ID" value="XM_004179295.1"/>
</dbReference>
<dbReference type="Gene3D" id="3.40.50.300">
    <property type="entry name" value="P-loop containing nucleotide triphosphate hydrolases"/>
    <property type="match status" value="2"/>
</dbReference>
<dbReference type="GO" id="GO:0015421">
    <property type="term" value="F:ABC-type oligopeptide transporter activity"/>
    <property type="evidence" value="ECO:0007669"/>
    <property type="project" value="TreeGrafter"/>
</dbReference>
<evidence type="ECO:0000256" key="2">
    <source>
        <dbReference type="ARBA" id="ARBA00022448"/>
    </source>
</evidence>
<dbReference type="InterPro" id="IPR039421">
    <property type="entry name" value="Type_1_exporter"/>
</dbReference>
<feature type="domain" description="ABC transporter" evidence="9">
    <location>
        <begin position="358"/>
        <end position="604"/>
    </location>
</feature>
<dbReference type="GO" id="GO:0015440">
    <property type="term" value="F:ABC-type peptide transporter activity"/>
    <property type="evidence" value="ECO:0007669"/>
    <property type="project" value="EnsemblFungi"/>
</dbReference>
<comment type="subcellular location">
    <subcellularLocation>
        <location evidence="1">Membrane</location>
        <topology evidence="1">Multi-pass membrane protein</topology>
    </subcellularLocation>
</comment>
<feature type="transmembrane region" description="Helical" evidence="8">
    <location>
        <begin position="78"/>
        <end position="100"/>
    </location>
</feature>
<organism evidence="11 12">
    <name type="scientific">Henningerozyma blattae (strain ATCC 34711 / CBS 6284 / DSM 70876 / NBRC 10599 / NRRL Y-10934 / UCD 77-7)</name>
    <name type="common">Yeast</name>
    <name type="synonym">Tetrapisispora blattae</name>
    <dbReference type="NCBI Taxonomy" id="1071380"/>
    <lineage>
        <taxon>Eukaryota</taxon>
        <taxon>Fungi</taxon>
        <taxon>Dikarya</taxon>
        <taxon>Ascomycota</taxon>
        <taxon>Saccharomycotina</taxon>
        <taxon>Saccharomycetes</taxon>
        <taxon>Saccharomycetales</taxon>
        <taxon>Saccharomycetaceae</taxon>
        <taxon>Henningerozyma</taxon>
    </lineage>
</organism>
<evidence type="ECO:0000256" key="8">
    <source>
        <dbReference type="SAM" id="Phobius"/>
    </source>
</evidence>
<feature type="transmembrane region" description="Helical" evidence="8">
    <location>
        <begin position="848"/>
        <end position="867"/>
    </location>
</feature>
<dbReference type="Pfam" id="PF00005">
    <property type="entry name" value="ABC_tran"/>
    <property type="match status" value="2"/>
</dbReference>
<dbReference type="FunCoup" id="I2H0C2">
    <property type="interactions" value="815"/>
</dbReference>
<dbReference type="GO" id="GO:0000770">
    <property type="term" value="P:peptide pheromone export"/>
    <property type="evidence" value="ECO:0007669"/>
    <property type="project" value="EnsemblFungi"/>
</dbReference>
<dbReference type="PROSITE" id="PS00211">
    <property type="entry name" value="ABC_TRANSPORTER_1"/>
    <property type="match status" value="2"/>
</dbReference>
<evidence type="ECO:0000259" key="9">
    <source>
        <dbReference type="PROSITE" id="PS50893"/>
    </source>
</evidence>
<evidence type="ECO:0000256" key="1">
    <source>
        <dbReference type="ARBA" id="ARBA00004141"/>
    </source>
</evidence>
<dbReference type="GO" id="GO:0043332">
    <property type="term" value="C:mating projection tip"/>
    <property type="evidence" value="ECO:0007669"/>
    <property type="project" value="EnsemblFungi"/>
</dbReference>
<evidence type="ECO:0000313" key="12">
    <source>
        <dbReference type="Proteomes" id="UP000002866"/>
    </source>
</evidence>
<dbReference type="Gene3D" id="1.20.1560.10">
    <property type="entry name" value="ABC transporter type 1, transmembrane domain"/>
    <property type="match status" value="2"/>
</dbReference>
<dbReference type="InterPro" id="IPR017871">
    <property type="entry name" value="ABC_transporter-like_CS"/>
</dbReference>
<dbReference type="eggNOG" id="KOG0055">
    <property type="taxonomic scope" value="Eukaryota"/>
</dbReference>
<dbReference type="PANTHER" id="PTHR43394:SF15">
    <property type="entry name" value="ALPHA-FACTOR-TRANSPORTING ATPASE"/>
    <property type="match status" value="1"/>
</dbReference>
<dbReference type="Proteomes" id="UP000002866">
    <property type="component" value="Chromosome 2"/>
</dbReference>
<feature type="transmembrane region" description="Helical" evidence="8">
    <location>
        <begin position="987"/>
        <end position="1008"/>
    </location>
</feature>
<proteinExistence type="predicted"/>
<dbReference type="Pfam" id="PF00664">
    <property type="entry name" value="ABC_membrane"/>
    <property type="match status" value="2"/>
</dbReference>
<dbReference type="OMA" id="TFWACLT"/>
<sequence>MIPLLKQKISALKKKARINIYMHINFHDDYKLLFLISLSTLANGLVPTISSILTGRIFAILKDFVNPELSKSQIHNKLTLNTMSIMILGVGCFPIMWTCISTWMSIGERQGIKVRTKILNNYLTQSMTWYDLNEQLQGDFTQLHRCVEELRSSSAEASAVTFQNCIAIIALIATSFYYSWSLTLIILCSTPIICIFSICFSIMIQKFANLENNETTVSAQIFTETIQNIQLIKLNNLQLKKLMKFQTSISKCNKFFIQMCLYVSLNTSILRTLTLLMFVQGFWFGSTMIRKGHLKIDEVITCFSSCLLLGSIISNTLHQIVVLQKGEVALQKIVDFLDEADDPLEINSAPITLINSNISFQNISFAYPSRPNENILNQINLYFQNSATTFIVGKSGSGKSTLSNLLLKFYETYKGDILIDNINIKNLNQKNLLDNIMIVEQKCTLFNDTIRNNILFGVSNFTNQYASNRPNLNERLKNACTFALLDHFLIDLPNGIDTVIGTGGITLSGGQQQRVALARAYMRDPPILILDEAVSALDVNIRELLMKAIKLWRSNKTTIILTHDLTQIDNDDFLYVIKHGRIIEHGKRKELITDPNTEFHKLVAIQNNNNLNEDFDLETDTFNGSPRDEKNYIEVDYEADTPKAEKYSSIFYEENDYIINFSSPRKKSQRFTISESIKESSEYPISNSSILTVEASMEQIKNEPFELLPIFKIIKFMLKTTNHRVYLGIGLIFAIFAGATNPIFSWAFSYLLAGIAPTLKDIGSVHYLIKWSCIVIGITIIDGISNFFKGFLLGICSEYWIMDLRDKFMKEILRKKIQWFSDEKYQTAEMSALILNDLRDLRSLVSEFMSAMATFIVVSLFGLIWALVTGWKLALVCIAMFPLIIIFSAIYGAVLQKSETDYKSSVANLENIEFDIVSNIKTIKSLQLEGHFYHNYKVAETKLKNVATKRSIYTGLGISITNTITMCIQAILYYYGFKLIMDGEYTVKQMFTTFTLLLFTVMTCNSLVNQIPDMSRGQRAASWVYSILQQSDDTKEVNDPNSIIVDNNTISNDFPILDIKNLTFAYESTPSIKVLDGLTLKLFPGDKLAIAGESGCGKTTLLSLLVKFYDVDPNQIYFNGKDILNYEFESLRDAIVIVEQKPSVLSGSIRDNLLGNNKRLISDYELYDVLKLTGIFDFIETLPSGIDTIIDTTLLSGGQAQRICIARALLRKPKILILDECTSALDAMSADIINNLVSKELNGVTIISITHSESMMTSCQNVAVLKNGKIVEVGTYDSLATSSSHLGKLLSKIREE</sequence>
<dbReference type="InterPro" id="IPR003439">
    <property type="entry name" value="ABC_transporter-like_ATP-bd"/>
</dbReference>
<dbReference type="GO" id="GO:0005794">
    <property type="term" value="C:Golgi apparatus"/>
    <property type="evidence" value="ECO:0007669"/>
    <property type="project" value="EnsemblFungi"/>
</dbReference>
<feature type="domain" description="ABC transmembrane type-1" evidence="10">
    <location>
        <begin position="34"/>
        <end position="325"/>
    </location>
</feature>
<dbReference type="FunFam" id="3.40.50.300:FF:001471">
    <property type="entry name" value="P-loop containing nucleoside triphosphate hydrolase protein"/>
    <property type="match status" value="1"/>
</dbReference>
<feature type="transmembrane region" description="Helical" evidence="8">
    <location>
        <begin position="184"/>
        <end position="204"/>
    </location>
</feature>
<reference evidence="11 12" key="1">
    <citation type="journal article" date="2011" name="Proc. Natl. Acad. Sci. U.S.A.">
        <title>Evolutionary erosion of yeast sex chromosomes by mating-type switching accidents.</title>
        <authorList>
            <person name="Gordon J.L."/>
            <person name="Armisen D."/>
            <person name="Proux-Wera E."/>
            <person name="Oheigeartaigh S.S."/>
            <person name="Byrne K.P."/>
            <person name="Wolfe K.H."/>
        </authorList>
    </citation>
    <scope>NUCLEOTIDE SEQUENCE [LARGE SCALE GENOMIC DNA]</scope>
    <source>
        <strain evidence="12">ATCC 34711 / CBS 6284 / DSM 70876 / NBRC 10599 / NRRL Y-10934 / UCD 77-7</strain>
    </source>
</reference>
<dbReference type="EMBL" id="HE806317">
    <property type="protein sequence ID" value="CCH59824.1"/>
    <property type="molecule type" value="Genomic_DNA"/>
</dbReference>
<dbReference type="GO" id="GO:0005743">
    <property type="term" value="C:mitochondrial inner membrane"/>
    <property type="evidence" value="ECO:0007669"/>
    <property type="project" value="TreeGrafter"/>
</dbReference>
<keyword evidence="3 8" id="KW-0812">Transmembrane</keyword>
<keyword evidence="5" id="KW-0067">ATP-binding</keyword>
<dbReference type="PROSITE" id="PS50893">
    <property type="entry name" value="ABC_TRANSPORTER_2"/>
    <property type="match status" value="2"/>
</dbReference>
<dbReference type="HOGENOM" id="CLU_000604_17_2_1"/>
<evidence type="ECO:0000256" key="6">
    <source>
        <dbReference type="ARBA" id="ARBA00022989"/>
    </source>
</evidence>
<evidence type="ECO:0000259" key="10">
    <source>
        <dbReference type="PROSITE" id="PS50929"/>
    </source>
</evidence>
<dbReference type="InterPro" id="IPR027417">
    <property type="entry name" value="P-loop_NTPase"/>
</dbReference>
<evidence type="ECO:0000256" key="3">
    <source>
        <dbReference type="ARBA" id="ARBA00022692"/>
    </source>
</evidence>
<dbReference type="InParanoid" id="I2H0C2"/>
<keyword evidence="12" id="KW-1185">Reference proteome</keyword>
<dbReference type="CDD" id="cd18578">
    <property type="entry name" value="ABC_6TM_Pgp_ABCB1_D2_like"/>
    <property type="match status" value="1"/>
</dbReference>
<keyword evidence="6 8" id="KW-1133">Transmembrane helix</keyword>
<dbReference type="OrthoDB" id="6500128at2759"/>
<dbReference type="GeneID" id="14494246"/>
<dbReference type="FunFam" id="3.40.50.300:FF:000604">
    <property type="entry name" value="ABC transporter B family member 28"/>
    <property type="match status" value="1"/>
</dbReference>
<dbReference type="STRING" id="1071380.I2H0C2"/>
<dbReference type="SMART" id="SM00382">
    <property type="entry name" value="AAA"/>
    <property type="match status" value="2"/>
</dbReference>
<feature type="domain" description="ABC transmembrane type-1" evidence="10">
    <location>
        <begin position="729"/>
        <end position="1016"/>
    </location>
</feature>
<evidence type="ECO:0000256" key="5">
    <source>
        <dbReference type="ARBA" id="ARBA00022840"/>
    </source>
</evidence>
<dbReference type="GO" id="GO:0005524">
    <property type="term" value="F:ATP binding"/>
    <property type="evidence" value="ECO:0007669"/>
    <property type="project" value="UniProtKB-KW"/>
</dbReference>
<gene>
    <name evidence="11" type="primary">TBLA0B10070</name>
    <name evidence="11" type="ORF">TBLA_0B10070</name>
</gene>
<keyword evidence="4" id="KW-0547">Nucleotide-binding</keyword>
<feature type="transmembrane region" description="Helical" evidence="8">
    <location>
        <begin position="159"/>
        <end position="178"/>
    </location>
</feature>
<accession>I2H0C2</accession>
<dbReference type="SUPFAM" id="SSF52540">
    <property type="entry name" value="P-loop containing nucleoside triphosphate hydrolases"/>
    <property type="match status" value="2"/>
</dbReference>
<evidence type="ECO:0000256" key="4">
    <source>
        <dbReference type="ARBA" id="ARBA00022741"/>
    </source>
</evidence>
<dbReference type="InterPro" id="IPR003593">
    <property type="entry name" value="AAA+_ATPase"/>
</dbReference>
<dbReference type="KEGG" id="tbl:TBLA_0B10070"/>
<keyword evidence="7 8" id="KW-0472">Membrane</keyword>
<name>I2H0C2_HENB6</name>
<dbReference type="CDD" id="cd18577">
    <property type="entry name" value="ABC_6TM_Pgp_ABCB1_D1_like"/>
    <property type="match status" value="1"/>
</dbReference>
<feature type="domain" description="ABC transporter" evidence="9">
    <location>
        <begin position="1057"/>
        <end position="1292"/>
    </location>
</feature>
<dbReference type="GO" id="GO:0090374">
    <property type="term" value="P:oligopeptide export from mitochondrion"/>
    <property type="evidence" value="ECO:0007669"/>
    <property type="project" value="TreeGrafter"/>
</dbReference>
<dbReference type="InterPro" id="IPR011527">
    <property type="entry name" value="ABC1_TM_dom"/>
</dbReference>
<protein>
    <recommendedName>
        <fullName evidence="13">Alpha-factor-transporting ATPase</fullName>
    </recommendedName>
</protein>
<feature type="transmembrane region" description="Helical" evidence="8">
    <location>
        <begin position="725"/>
        <end position="748"/>
    </location>
</feature>
<evidence type="ECO:0008006" key="13">
    <source>
        <dbReference type="Google" id="ProtNLM"/>
    </source>
</evidence>
<feature type="transmembrane region" description="Helical" evidence="8">
    <location>
        <begin position="952"/>
        <end position="975"/>
    </location>
</feature>
<dbReference type="InterPro" id="IPR036640">
    <property type="entry name" value="ABC1_TM_sf"/>
</dbReference>